<reference evidence="2 3" key="1">
    <citation type="journal article" date="2017" name="Environ. Microbiol.">
        <title>Genomic and physiological analyses of 'Reinekea forsetii' reveal a versatile opportunistic lifestyle during spring algae blooms.</title>
        <authorList>
            <person name="Avci B."/>
            <person name="Hahnke R.L."/>
            <person name="Chafee M."/>
            <person name="Fischer T."/>
            <person name="Gruber-Vodicka H."/>
            <person name="Tegetmeyer H.E."/>
            <person name="Harder J."/>
            <person name="Fuchs B.M."/>
            <person name="Amann R.I."/>
            <person name="Teeling H."/>
        </authorList>
    </citation>
    <scope>NUCLEOTIDE SEQUENCE [LARGE SCALE GENOMIC DNA]</scope>
    <source>
        <strain evidence="2 3">Hel1_31_D35</strain>
    </source>
</reference>
<evidence type="ECO:0000256" key="1">
    <source>
        <dbReference type="SAM" id="SignalP"/>
    </source>
</evidence>
<proteinExistence type="predicted"/>
<dbReference type="Proteomes" id="UP000229757">
    <property type="component" value="Chromosome"/>
</dbReference>
<accession>A0A2K8KM26</accession>
<keyword evidence="1" id="KW-0732">Signal</keyword>
<dbReference type="AlphaFoldDB" id="A0A2K8KM26"/>
<gene>
    <name evidence="2" type="ORF">REIFOR_00740</name>
</gene>
<dbReference type="KEGG" id="rfo:REIFOR_00740"/>
<dbReference type="RefSeq" id="WP_100256286.1">
    <property type="nucleotide sequence ID" value="NZ_CP011797.1"/>
</dbReference>
<evidence type="ECO:0000313" key="2">
    <source>
        <dbReference type="EMBL" id="ATX75908.1"/>
    </source>
</evidence>
<name>A0A2K8KM26_9GAMM</name>
<feature type="chain" id="PRO_5014662076" evidence="1">
    <location>
        <begin position="25"/>
        <end position="250"/>
    </location>
</feature>
<feature type="signal peptide" evidence="1">
    <location>
        <begin position="1"/>
        <end position="24"/>
    </location>
</feature>
<dbReference type="EMBL" id="CP011797">
    <property type="protein sequence ID" value="ATX75908.1"/>
    <property type="molecule type" value="Genomic_DNA"/>
</dbReference>
<protein>
    <submittedName>
        <fullName evidence="2">Uncharacterized protein</fullName>
    </submittedName>
</protein>
<keyword evidence="3" id="KW-1185">Reference proteome</keyword>
<organism evidence="2 3">
    <name type="scientific">Reinekea forsetii</name>
    <dbReference type="NCBI Taxonomy" id="1336806"/>
    <lineage>
        <taxon>Bacteria</taxon>
        <taxon>Pseudomonadati</taxon>
        <taxon>Pseudomonadota</taxon>
        <taxon>Gammaproteobacteria</taxon>
        <taxon>Oceanospirillales</taxon>
        <taxon>Saccharospirillaceae</taxon>
        <taxon>Reinekea</taxon>
    </lineage>
</organism>
<evidence type="ECO:0000313" key="3">
    <source>
        <dbReference type="Proteomes" id="UP000229757"/>
    </source>
</evidence>
<sequence length="250" mass="27538">MTKLKLFTLSTVVAATLVGSLALAHNGFFADGSPVGSMYKGMMAMHGDDYSAEMMAAHHKDGMSDMHGDDYSAEMMAAHHKDGMSDMHGDDYSAEMMAAHHKDGMSDMHGDDYSAEMMAAHHKDGMSDMHGDDYSAEMMAAHHKDGMMAMHTKGHDMSLPNFTELSGKLNLNNTQQALLSTMLTAHQVMHDGQNSDDSSMHHDEMMADMPEHQAQMQAHQELFDQLWASFTTEQQAMWTAEMGACHSAKN</sequence>